<gene>
    <name evidence="1" type="ORF">NCTC10183_00308</name>
</gene>
<dbReference type="Proteomes" id="UP000290568">
    <property type="component" value="Chromosome"/>
</dbReference>
<dbReference type="EMBL" id="LR214950">
    <property type="protein sequence ID" value="VEU58543.1"/>
    <property type="molecule type" value="Genomic_DNA"/>
</dbReference>
<dbReference type="RefSeq" id="WP_165001811.1">
    <property type="nucleotide sequence ID" value="NZ_LR214950.1"/>
</dbReference>
<sequence>MKLTEKYIQVYNTDSSLIHYTNAISKVGLLDAENKVLKMLKLPKALSFQVDTL</sequence>
<dbReference type="AlphaFoldDB" id="A0A449A2X3"/>
<reference evidence="1 2" key="1">
    <citation type="submission" date="2019-01" db="EMBL/GenBank/DDBJ databases">
        <authorList>
            <consortium name="Pathogen Informatics"/>
        </authorList>
    </citation>
    <scope>NUCLEOTIDE SEQUENCE [LARGE SCALE GENOMIC DNA]</scope>
    <source>
        <strain evidence="1 2">NCTC10183</strain>
    </source>
</reference>
<protein>
    <submittedName>
        <fullName evidence="1">Uncharacterized protein</fullName>
    </submittedName>
</protein>
<evidence type="ECO:0000313" key="2">
    <source>
        <dbReference type="Proteomes" id="UP000290568"/>
    </source>
</evidence>
<proteinExistence type="predicted"/>
<organism evidence="1 2">
    <name type="scientific">Mycoplasmopsis gallinacea</name>
    <dbReference type="NCBI Taxonomy" id="29556"/>
    <lineage>
        <taxon>Bacteria</taxon>
        <taxon>Bacillati</taxon>
        <taxon>Mycoplasmatota</taxon>
        <taxon>Mycoplasmoidales</taxon>
        <taxon>Metamycoplasmataceae</taxon>
        <taxon>Mycoplasmopsis</taxon>
    </lineage>
</organism>
<keyword evidence="2" id="KW-1185">Reference proteome</keyword>
<name>A0A449A2X3_9BACT</name>
<evidence type="ECO:0000313" key="1">
    <source>
        <dbReference type="EMBL" id="VEU58543.1"/>
    </source>
</evidence>
<accession>A0A449A2X3</accession>